<evidence type="ECO:0000256" key="4">
    <source>
        <dbReference type="ARBA" id="ARBA00022679"/>
    </source>
</evidence>
<feature type="domain" description="Nucleotidyl transferase" evidence="10">
    <location>
        <begin position="12"/>
        <end position="270"/>
    </location>
</feature>
<accession>A0A975S3Z0</accession>
<comment type="similarity">
    <text evidence="1">Belongs to the UDPGP type 2 family.</text>
</comment>
<comment type="catalytic activity">
    <reaction evidence="9">
        <text>alpha-D-glucose 1-phosphate + UTP + H(+) = UDP-alpha-D-glucose + diphosphate</text>
        <dbReference type="Rhea" id="RHEA:19889"/>
        <dbReference type="ChEBI" id="CHEBI:15378"/>
        <dbReference type="ChEBI" id="CHEBI:33019"/>
        <dbReference type="ChEBI" id="CHEBI:46398"/>
        <dbReference type="ChEBI" id="CHEBI:58601"/>
        <dbReference type="ChEBI" id="CHEBI:58885"/>
        <dbReference type="EC" id="2.7.7.9"/>
    </reaction>
</comment>
<reference evidence="11" key="1">
    <citation type="submission" date="2021-06" db="EMBL/GenBank/DDBJ databases">
        <authorList>
            <person name="Lee C.-S."/>
            <person name="Jin L."/>
        </authorList>
    </citation>
    <scope>NUCLEOTIDE SEQUENCE</scope>
    <source>
        <strain evidence="11">Con5</strain>
        <plasmid evidence="11">p3</plasmid>
    </source>
</reference>
<dbReference type="GO" id="GO:0006011">
    <property type="term" value="P:UDP-alpha-D-glucose metabolic process"/>
    <property type="evidence" value="ECO:0007669"/>
    <property type="project" value="InterPro"/>
</dbReference>
<keyword evidence="5 11" id="KW-0548">Nucleotidyltransferase</keyword>
<keyword evidence="11" id="KW-0614">Plasmid</keyword>
<geneLocation type="plasmid" evidence="11 12">
    <name>p3</name>
</geneLocation>
<dbReference type="AlphaFoldDB" id="A0A975S3Z0"/>
<evidence type="ECO:0000256" key="5">
    <source>
        <dbReference type="ARBA" id="ARBA00022695"/>
    </source>
</evidence>
<dbReference type="InterPro" id="IPR005771">
    <property type="entry name" value="GalU_uridylyltTrfase_bac/arc"/>
</dbReference>
<dbReference type="PANTHER" id="PTHR43197:SF1">
    <property type="entry name" value="UTP--GLUCOSE-1-PHOSPHATE URIDYLYLTRANSFERASE"/>
    <property type="match status" value="1"/>
</dbReference>
<evidence type="ECO:0000256" key="9">
    <source>
        <dbReference type="ARBA" id="ARBA00048128"/>
    </source>
</evidence>
<sequence length="295" mass="31707">MTKRVTKAVFPVAGLGTRFLPATKALPKEMLTIIDKPIIQFAVEEAIAAGITHLIFVIGRTKRAIADHFDANPELDMLLRAKGKDELADKLNAIVPKHAACIYFRQAEALGLGHAVACAAPVIEPDEPFAVLLADDLMRAPTPVLKQMIDIYDTTGRSLVAVEPVPSSMVQSYGIVDADLPHVGSYADMRGVVEKPSPGDAPSNQAIVGRYVLDGRVMGFLKNQKAGAGGKIQLTDALSRLIGDPGLDAYRFDGRRYDCGSKIGFLECTMASALEHPEFGPKVRELMQSLLASSP</sequence>
<organism evidence="11 12">
    <name type="scientific">Gemmobacter fulvus</name>
    <dbReference type="NCBI Taxonomy" id="2840474"/>
    <lineage>
        <taxon>Bacteria</taxon>
        <taxon>Pseudomonadati</taxon>
        <taxon>Pseudomonadota</taxon>
        <taxon>Alphaproteobacteria</taxon>
        <taxon>Rhodobacterales</taxon>
        <taxon>Paracoccaceae</taxon>
        <taxon>Gemmobacter</taxon>
    </lineage>
</organism>
<dbReference type="GO" id="GO:0003983">
    <property type="term" value="F:UTP:glucose-1-phosphate uridylyltransferase activity"/>
    <property type="evidence" value="ECO:0007669"/>
    <property type="project" value="UniProtKB-EC"/>
</dbReference>
<dbReference type="Gene3D" id="3.90.550.10">
    <property type="entry name" value="Spore Coat Polysaccharide Biosynthesis Protein SpsA, Chain A"/>
    <property type="match status" value="1"/>
</dbReference>
<evidence type="ECO:0000259" key="10">
    <source>
        <dbReference type="Pfam" id="PF00483"/>
    </source>
</evidence>
<evidence type="ECO:0000256" key="8">
    <source>
        <dbReference type="ARBA" id="ARBA00032341"/>
    </source>
</evidence>
<dbReference type="InterPro" id="IPR005835">
    <property type="entry name" value="NTP_transferase_dom"/>
</dbReference>
<dbReference type="PANTHER" id="PTHR43197">
    <property type="entry name" value="UTP--GLUCOSE-1-PHOSPHATE URIDYLYLTRANSFERASE"/>
    <property type="match status" value="1"/>
</dbReference>
<dbReference type="InterPro" id="IPR029044">
    <property type="entry name" value="Nucleotide-diphossugar_trans"/>
</dbReference>
<evidence type="ECO:0000256" key="7">
    <source>
        <dbReference type="ARBA" id="ARBA00031959"/>
    </source>
</evidence>
<proteinExistence type="inferred from homology"/>
<dbReference type="RefSeq" id="WP_215507834.1">
    <property type="nucleotide sequence ID" value="NZ_CP076364.1"/>
</dbReference>
<evidence type="ECO:0000256" key="6">
    <source>
        <dbReference type="ARBA" id="ARBA00031455"/>
    </source>
</evidence>
<gene>
    <name evidence="11" type="ORF">KM031_20230</name>
</gene>
<dbReference type="EC" id="2.7.7.9" evidence="2"/>
<protein>
    <recommendedName>
        <fullName evidence="3">UTP--glucose-1-phosphate uridylyltransferase</fullName>
        <ecNumber evidence="2">2.7.7.9</ecNumber>
    </recommendedName>
    <alternativeName>
        <fullName evidence="6">Alpha-D-glucosyl-1-phosphate uridylyltransferase</fullName>
    </alternativeName>
    <alternativeName>
        <fullName evidence="7">UDP-glucose pyrophosphorylase</fullName>
    </alternativeName>
    <alternativeName>
        <fullName evidence="8">Uridine diphosphoglucose pyrophosphorylase</fullName>
    </alternativeName>
</protein>
<dbReference type="EMBL" id="CP076364">
    <property type="protein sequence ID" value="QWK92916.1"/>
    <property type="molecule type" value="Genomic_DNA"/>
</dbReference>
<dbReference type="SUPFAM" id="SSF53448">
    <property type="entry name" value="Nucleotide-diphospho-sugar transferases"/>
    <property type="match status" value="1"/>
</dbReference>
<keyword evidence="12" id="KW-1185">Reference proteome</keyword>
<evidence type="ECO:0000256" key="2">
    <source>
        <dbReference type="ARBA" id="ARBA00012415"/>
    </source>
</evidence>
<evidence type="ECO:0000313" key="12">
    <source>
        <dbReference type="Proteomes" id="UP000679352"/>
    </source>
</evidence>
<dbReference type="CDD" id="cd02541">
    <property type="entry name" value="UGPase_prokaryotic"/>
    <property type="match status" value="1"/>
</dbReference>
<keyword evidence="4" id="KW-0808">Transferase</keyword>
<dbReference type="Pfam" id="PF00483">
    <property type="entry name" value="NTP_transferase"/>
    <property type="match status" value="1"/>
</dbReference>
<name>A0A975S3Z0_9RHOB</name>
<evidence type="ECO:0000256" key="3">
    <source>
        <dbReference type="ARBA" id="ARBA00019048"/>
    </source>
</evidence>
<evidence type="ECO:0000256" key="1">
    <source>
        <dbReference type="ARBA" id="ARBA00006890"/>
    </source>
</evidence>
<dbReference type="KEGG" id="gfu:KM031_20230"/>
<dbReference type="Proteomes" id="UP000679352">
    <property type="component" value="Plasmid p3"/>
</dbReference>
<evidence type="ECO:0000313" key="11">
    <source>
        <dbReference type="EMBL" id="QWK92916.1"/>
    </source>
</evidence>